<gene>
    <name evidence="5" type="ORF">EDD66_11063</name>
</gene>
<dbReference type="Gene3D" id="1.10.510.10">
    <property type="entry name" value="Transferase(Phosphotransferase) domain 1"/>
    <property type="match status" value="1"/>
</dbReference>
<accession>A0A3N1XLV9</accession>
<protein>
    <submittedName>
        <fullName evidence="5">Serine/threonine-protein kinase</fullName>
    </submittedName>
</protein>
<dbReference type="GO" id="GO:0004674">
    <property type="term" value="F:protein serine/threonine kinase activity"/>
    <property type="evidence" value="ECO:0007669"/>
    <property type="project" value="InterPro"/>
</dbReference>
<dbReference type="PROSITE" id="PS50011">
    <property type="entry name" value="PROTEIN_KINASE_DOM"/>
    <property type="match status" value="1"/>
</dbReference>
<dbReference type="PROSITE" id="PS00108">
    <property type="entry name" value="PROTEIN_KINASE_ST"/>
    <property type="match status" value="1"/>
</dbReference>
<dbReference type="GO" id="GO:0005737">
    <property type="term" value="C:cytoplasm"/>
    <property type="evidence" value="ECO:0007669"/>
    <property type="project" value="TreeGrafter"/>
</dbReference>
<keyword evidence="5" id="KW-0418">Kinase</keyword>
<sequence>MFDKYRIVKILGSGGSATVYLARHIKLESFRAIKCIRKDNPFYKDALREAYILKNLRHSNIPIIYDIEEDPRCSYIIEEYIEGESLKSFRLNHRFIQESIIINFSMQICELIQYLHKNEKPILYLDLKPENIMVSNHTLKLIDFGTAVYFKEPEKYTHTVGTKGYAAPEQYKKGKIDERCDVYGIGMLLFYLVTGRTFDWKINEFKNIDKVSNCSKKLKGIINKCLKYYPSHRYQSVLHLYNKLSEIRQNSLAANLLKSDKSLTVSLAGSQNRIGTTHTALLITSYTNKYVANSIYMEQNDHRVVKSIIQRYKNVKEKRHIYTLFDCNMTEVQELDKELLKNYQIIVKDFGVLTQENLIDFLDGNIRILILGAKEWELSNSERVLNELIEYKDITYLFNFVDGKVFREAVKSMDGKNCSRIPYVVNPLKITHNESISELIKEILGHSYFNRKKSKIFKFIYQRIRSYTVDQEKGLLGEEKPDINT</sequence>
<dbReference type="PANTHER" id="PTHR24348">
    <property type="entry name" value="SERINE/THREONINE-PROTEIN KINASE UNC-51-RELATED"/>
    <property type="match status" value="1"/>
</dbReference>
<dbReference type="GO" id="GO:0005524">
    <property type="term" value="F:ATP binding"/>
    <property type="evidence" value="ECO:0007669"/>
    <property type="project" value="UniProtKB-UniRule"/>
</dbReference>
<evidence type="ECO:0000256" key="1">
    <source>
        <dbReference type="ARBA" id="ARBA00022741"/>
    </source>
</evidence>
<dbReference type="InterPro" id="IPR017441">
    <property type="entry name" value="Protein_kinase_ATP_BS"/>
</dbReference>
<reference evidence="5 6" key="1">
    <citation type="submission" date="2018-11" db="EMBL/GenBank/DDBJ databases">
        <title>Genomic Encyclopedia of Type Strains, Phase IV (KMG-IV): sequencing the most valuable type-strain genomes for metagenomic binning, comparative biology and taxonomic classification.</title>
        <authorList>
            <person name="Goeker M."/>
        </authorList>
    </citation>
    <scope>NUCLEOTIDE SEQUENCE [LARGE SCALE GENOMIC DNA]</scope>
    <source>
        <strain evidence="5 6">DSM 26537</strain>
    </source>
</reference>
<keyword evidence="6" id="KW-1185">Reference proteome</keyword>
<name>A0A3N1XLV9_9FIRM</name>
<keyword evidence="2 3" id="KW-0067">ATP-binding</keyword>
<keyword evidence="1 3" id="KW-0547">Nucleotide-binding</keyword>
<dbReference type="EMBL" id="RJVG01000010">
    <property type="protein sequence ID" value="ROR25707.1"/>
    <property type="molecule type" value="Genomic_DNA"/>
</dbReference>
<evidence type="ECO:0000256" key="2">
    <source>
        <dbReference type="ARBA" id="ARBA00022840"/>
    </source>
</evidence>
<dbReference type="InterPro" id="IPR045269">
    <property type="entry name" value="Atg1-like"/>
</dbReference>
<dbReference type="InterPro" id="IPR008271">
    <property type="entry name" value="Ser/Thr_kinase_AS"/>
</dbReference>
<dbReference type="PANTHER" id="PTHR24348:SF68">
    <property type="entry name" value="SERINE_THREONINE-PROTEIN KINASE ATG1C"/>
    <property type="match status" value="1"/>
</dbReference>
<dbReference type="RefSeq" id="WP_170164375.1">
    <property type="nucleotide sequence ID" value="NZ_RJVG01000010.1"/>
</dbReference>
<comment type="caution">
    <text evidence="5">The sequence shown here is derived from an EMBL/GenBank/DDBJ whole genome shotgun (WGS) entry which is preliminary data.</text>
</comment>
<evidence type="ECO:0000313" key="6">
    <source>
        <dbReference type="Proteomes" id="UP000273083"/>
    </source>
</evidence>
<dbReference type="InterPro" id="IPR000719">
    <property type="entry name" value="Prot_kinase_dom"/>
</dbReference>
<evidence type="ECO:0000256" key="3">
    <source>
        <dbReference type="PROSITE-ProRule" id="PRU10141"/>
    </source>
</evidence>
<dbReference type="AlphaFoldDB" id="A0A3N1XLV9"/>
<dbReference type="Proteomes" id="UP000273083">
    <property type="component" value="Unassembled WGS sequence"/>
</dbReference>
<dbReference type="SUPFAM" id="SSF56112">
    <property type="entry name" value="Protein kinase-like (PK-like)"/>
    <property type="match status" value="1"/>
</dbReference>
<dbReference type="InterPro" id="IPR011009">
    <property type="entry name" value="Kinase-like_dom_sf"/>
</dbReference>
<dbReference type="CDD" id="cd14014">
    <property type="entry name" value="STKc_PknB_like"/>
    <property type="match status" value="1"/>
</dbReference>
<keyword evidence="5" id="KW-0808">Transferase</keyword>
<evidence type="ECO:0000259" key="4">
    <source>
        <dbReference type="PROSITE" id="PS50011"/>
    </source>
</evidence>
<dbReference type="SMART" id="SM00220">
    <property type="entry name" value="S_TKc"/>
    <property type="match status" value="1"/>
</dbReference>
<dbReference type="Pfam" id="PF00069">
    <property type="entry name" value="Pkinase"/>
    <property type="match status" value="1"/>
</dbReference>
<proteinExistence type="predicted"/>
<dbReference type="PROSITE" id="PS00107">
    <property type="entry name" value="PROTEIN_KINASE_ATP"/>
    <property type="match status" value="1"/>
</dbReference>
<organism evidence="5 6">
    <name type="scientific">Mobilisporobacter senegalensis</name>
    <dbReference type="NCBI Taxonomy" id="1329262"/>
    <lineage>
        <taxon>Bacteria</taxon>
        <taxon>Bacillati</taxon>
        <taxon>Bacillota</taxon>
        <taxon>Clostridia</taxon>
        <taxon>Lachnospirales</taxon>
        <taxon>Lachnospiraceae</taxon>
        <taxon>Mobilisporobacter</taxon>
    </lineage>
</organism>
<feature type="binding site" evidence="3">
    <location>
        <position position="38"/>
    </location>
    <ligand>
        <name>ATP</name>
        <dbReference type="ChEBI" id="CHEBI:30616"/>
    </ligand>
</feature>
<feature type="domain" description="Protein kinase" evidence="4">
    <location>
        <begin position="5"/>
        <end position="245"/>
    </location>
</feature>
<evidence type="ECO:0000313" key="5">
    <source>
        <dbReference type="EMBL" id="ROR25707.1"/>
    </source>
</evidence>